<evidence type="ECO:0000313" key="2">
    <source>
        <dbReference type="EMBL" id="PNI66649.1"/>
    </source>
</evidence>
<gene>
    <name evidence="2" type="ORF">CK820_G0014689</name>
</gene>
<dbReference type="InterPro" id="IPR022752">
    <property type="entry name" value="STAT1_TAZ2-bd_C"/>
</dbReference>
<proteinExistence type="predicted"/>
<reference evidence="2 3" key="1">
    <citation type="submission" date="2017-12" db="EMBL/GenBank/DDBJ databases">
        <title>High-resolution comparative analysis of great ape genomes.</title>
        <authorList>
            <person name="Pollen A."/>
            <person name="Hastie A."/>
            <person name="Hormozdiari F."/>
            <person name="Dougherty M."/>
            <person name="Liu R."/>
            <person name="Chaisson M."/>
            <person name="Hoppe E."/>
            <person name="Hill C."/>
            <person name="Pang A."/>
            <person name="Hillier L."/>
            <person name="Baker C."/>
            <person name="Armstrong J."/>
            <person name="Shendure J."/>
            <person name="Paten B."/>
            <person name="Wilson R."/>
            <person name="Chao H."/>
            <person name="Schneider V."/>
            <person name="Ventura M."/>
            <person name="Kronenberg Z."/>
            <person name="Murali S."/>
            <person name="Gordon D."/>
            <person name="Cantsilieris S."/>
            <person name="Munson K."/>
            <person name="Nelson B."/>
            <person name="Raja A."/>
            <person name="Underwood J."/>
            <person name="Diekhans M."/>
            <person name="Fiddes I."/>
            <person name="Haussler D."/>
            <person name="Eichler E."/>
        </authorList>
    </citation>
    <scope>NUCLEOTIDE SEQUENCE [LARGE SCALE GENOMIC DNA]</scope>
    <source>
        <strain evidence="2">Yerkes chimp pedigree #C0471</strain>
    </source>
</reference>
<dbReference type="EMBL" id="NBAG03000236">
    <property type="protein sequence ID" value="PNI66649.1"/>
    <property type="molecule type" value="Genomic_DNA"/>
</dbReference>
<dbReference type="InterPro" id="IPR038295">
    <property type="entry name" value="STAT1_C_sf"/>
</dbReference>
<sequence>SHPSRLQTTDNLLPMSPEEFDEVSRIVGSVEFDSMMNTV</sequence>
<protein>
    <submittedName>
        <fullName evidence="2">STAT1 isoform 1</fullName>
    </submittedName>
</protein>
<feature type="non-terminal residue" evidence="2">
    <location>
        <position position="1"/>
    </location>
</feature>
<dbReference type="Proteomes" id="UP000236370">
    <property type="component" value="Unassembled WGS sequence"/>
</dbReference>
<comment type="caution">
    <text evidence="2">The sequence shown here is derived from an EMBL/GenBank/DDBJ whole genome shotgun (WGS) entry which is preliminary data.</text>
</comment>
<dbReference type="AlphaFoldDB" id="A0A2J8N4F0"/>
<dbReference type="Gene3D" id="6.10.250.3310">
    <property type="entry name" value="signal transducer and activator of transcription 1"/>
    <property type="match status" value="1"/>
</dbReference>
<dbReference type="GO" id="GO:0003700">
    <property type="term" value="F:DNA-binding transcription factor activity"/>
    <property type="evidence" value="ECO:0007669"/>
    <property type="project" value="InterPro"/>
</dbReference>
<dbReference type="FunFam" id="6.10.250.3310:FF:000001">
    <property type="entry name" value="Signal transducer and activator of transcription"/>
    <property type="match status" value="1"/>
</dbReference>
<name>A0A2J8N4F0_PANTR</name>
<accession>A0A2J8N4F0</accession>
<evidence type="ECO:0000313" key="3">
    <source>
        <dbReference type="Proteomes" id="UP000236370"/>
    </source>
</evidence>
<organism evidence="2 3">
    <name type="scientific">Pan troglodytes</name>
    <name type="common">Chimpanzee</name>
    <dbReference type="NCBI Taxonomy" id="9598"/>
    <lineage>
        <taxon>Eukaryota</taxon>
        <taxon>Metazoa</taxon>
        <taxon>Chordata</taxon>
        <taxon>Craniata</taxon>
        <taxon>Vertebrata</taxon>
        <taxon>Euteleostomi</taxon>
        <taxon>Mammalia</taxon>
        <taxon>Eutheria</taxon>
        <taxon>Euarchontoglires</taxon>
        <taxon>Primates</taxon>
        <taxon>Haplorrhini</taxon>
        <taxon>Catarrhini</taxon>
        <taxon>Hominidae</taxon>
        <taxon>Pan</taxon>
    </lineage>
</organism>
<dbReference type="Pfam" id="PF12162">
    <property type="entry name" value="STAT1_TAZ2bind"/>
    <property type="match status" value="1"/>
</dbReference>
<feature type="domain" description="Signal transducer and activation of transcription 1 TAZ2 binding" evidence="1">
    <location>
        <begin position="4"/>
        <end position="27"/>
    </location>
</feature>
<evidence type="ECO:0000259" key="1">
    <source>
        <dbReference type="Pfam" id="PF12162"/>
    </source>
</evidence>